<dbReference type="Pfam" id="PF00990">
    <property type="entry name" value="GGDEF"/>
    <property type="match status" value="1"/>
</dbReference>
<dbReference type="GO" id="GO:0043709">
    <property type="term" value="P:cell adhesion involved in single-species biofilm formation"/>
    <property type="evidence" value="ECO:0007669"/>
    <property type="project" value="TreeGrafter"/>
</dbReference>
<keyword evidence="3" id="KW-0812">Transmembrane</keyword>
<keyword evidence="3" id="KW-1133">Transmembrane helix</keyword>
<feature type="transmembrane region" description="Helical" evidence="3">
    <location>
        <begin position="55"/>
        <end position="72"/>
    </location>
</feature>
<dbReference type="GO" id="GO:1902201">
    <property type="term" value="P:negative regulation of bacterial-type flagellum-dependent cell motility"/>
    <property type="evidence" value="ECO:0007669"/>
    <property type="project" value="TreeGrafter"/>
</dbReference>
<evidence type="ECO:0000256" key="2">
    <source>
        <dbReference type="ARBA" id="ARBA00034247"/>
    </source>
</evidence>
<evidence type="ECO:0000313" key="8">
    <source>
        <dbReference type="Proteomes" id="UP001253458"/>
    </source>
</evidence>
<comment type="caution">
    <text evidence="5">The sequence shown here is derived from an EMBL/GenBank/DDBJ whole genome shotgun (WGS) entry which is preliminary data.</text>
</comment>
<evidence type="ECO:0000313" key="5">
    <source>
        <dbReference type="EMBL" id="MDR6765354.1"/>
    </source>
</evidence>
<feature type="transmembrane region" description="Helical" evidence="3">
    <location>
        <begin position="79"/>
        <end position="99"/>
    </location>
</feature>
<dbReference type="GO" id="GO:0005886">
    <property type="term" value="C:plasma membrane"/>
    <property type="evidence" value="ECO:0007669"/>
    <property type="project" value="TreeGrafter"/>
</dbReference>
<dbReference type="AlphaFoldDB" id="A0AAJ2BTU2"/>
<dbReference type="RefSeq" id="WP_209816526.1">
    <property type="nucleotide sequence ID" value="NZ_JAVDTL010000001.1"/>
</dbReference>
<dbReference type="EC" id="2.7.7.65" evidence="1"/>
<feature type="transmembrane region" description="Helical" evidence="3">
    <location>
        <begin position="159"/>
        <end position="179"/>
    </location>
</feature>
<dbReference type="InterPro" id="IPR043128">
    <property type="entry name" value="Rev_trsase/Diguanyl_cyclase"/>
</dbReference>
<dbReference type="EMBL" id="JAVDTS010000001">
    <property type="protein sequence ID" value="MDR6835792.1"/>
    <property type="molecule type" value="Genomic_DNA"/>
</dbReference>
<dbReference type="NCBIfam" id="TIGR00254">
    <property type="entry name" value="GGDEF"/>
    <property type="match status" value="1"/>
</dbReference>
<dbReference type="SUPFAM" id="SSF55073">
    <property type="entry name" value="Nucleotide cyclase"/>
    <property type="match status" value="1"/>
</dbReference>
<evidence type="ECO:0000259" key="4">
    <source>
        <dbReference type="PROSITE" id="PS50887"/>
    </source>
</evidence>
<dbReference type="InterPro" id="IPR000160">
    <property type="entry name" value="GGDEF_dom"/>
</dbReference>
<proteinExistence type="predicted"/>
<keyword evidence="3" id="KW-0472">Membrane</keyword>
<evidence type="ECO:0000313" key="7">
    <source>
        <dbReference type="Proteomes" id="UP001249076"/>
    </source>
</evidence>
<dbReference type="GO" id="GO:0052621">
    <property type="term" value="F:diguanylate cyclase activity"/>
    <property type="evidence" value="ECO:0007669"/>
    <property type="project" value="UniProtKB-EC"/>
</dbReference>
<reference evidence="5 7" key="1">
    <citation type="submission" date="2023-07" db="EMBL/GenBank/DDBJ databases">
        <title>Sorghum-associated microbial communities from plants grown in Nebraska, USA.</title>
        <authorList>
            <person name="Schachtman D."/>
        </authorList>
    </citation>
    <scope>NUCLEOTIDE SEQUENCE</scope>
    <source>
        <strain evidence="6 7">BE105</strain>
        <strain evidence="5">BE69</strain>
    </source>
</reference>
<evidence type="ECO:0000313" key="6">
    <source>
        <dbReference type="EMBL" id="MDR6835792.1"/>
    </source>
</evidence>
<dbReference type="InterPro" id="IPR050469">
    <property type="entry name" value="Diguanylate_Cyclase"/>
</dbReference>
<dbReference type="FunFam" id="3.30.70.270:FF:000001">
    <property type="entry name" value="Diguanylate cyclase domain protein"/>
    <property type="match status" value="1"/>
</dbReference>
<keyword evidence="7" id="KW-1185">Reference proteome</keyword>
<comment type="catalytic activity">
    <reaction evidence="2">
        <text>2 GTP = 3',3'-c-di-GMP + 2 diphosphate</text>
        <dbReference type="Rhea" id="RHEA:24898"/>
        <dbReference type="ChEBI" id="CHEBI:33019"/>
        <dbReference type="ChEBI" id="CHEBI:37565"/>
        <dbReference type="ChEBI" id="CHEBI:58805"/>
        <dbReference type="EC" id="2.7.7.65"/>
    </reaction>
</comment>
<dbReference type="Proteomes" id="UP001249076">
    <property type="component" value="Unassembled WGS sequence"/>
</dbReference>
<feature type="domain" description="GGDEF" evidence="4">
    <location>
        <begin position="224"/>
        <end position="356"/>
    </location>
</feature>
<sequence>MTPSNASRPPLEPQRGSSLAGKAYWAMVQRVALTAATIDAGYILLFLWLGSMPLAAINVLSIAMYLGAFRLIQKRYNTAALALIWLEVIGHSALGSLLIGWESGFHYYLLMFIPAIVIANTRGYATPMVLALLAYYLGLHMLSDAVGPLDPLPVQSVKIVNWVHICVVFAMSAALSAFYRRTILIAEARLRKQATRDPLTGLANRSHFDAQATEALERSRRSGVPVTLLLCDVDHFKRVNDQYGHAVGDQVLVAMGQVLADNLREGDVLARWGGEEFLALMPASPLDAARATAERIRAAVAHAPLSVGPAPITLTLSFGVAQVHGPDDLQAAIARADQALYAAKHAGRNRVQLAGESATDAVAASA</sequence>
<protein>
    <recommendedName>
        <fullName evidence="1">diguanylate cyclase</fullName>
        <ecNumber evidence="1">2.7.7.65</ecNumber>
    </recommendedName>
</protein>
<dbReference type="PANTHER" id="PTHR45138:SF9">
    <property type="entry name" value="DIGUANYLATE CYCLASE DGCM-RELATED"/>
    <property type="match status" value="1"/>
</dbReference>
<evidence type="ECO:0000256" key="1">
    <source>
        <dbReference type="ARBA" id="ARBA00012528"/>
    </source>
</evidence>
<dbReference type="CDD" id="cd01949">
    <property type="entry name" value="GGDEF"/>
    <property type="match status" value="1"/>
</dbReference>
<dbReference type="InterPro" id="IPR029787">
    <property type="entry name" value="Nucleotide_cyclase"/>
</dbReference>
<dbReference type="Proteomes" id="UP001253458">
    <property type="component" value="Unassembled WGS sequence"/>
</dbReference>
<dbReference type="PANTHER" id="PTHR45138">
    <property type="entry name" value="REGULATORY COMPONENTS OF SENSORY TRANSDUCTION SYSTEM"/>
    <property type="match status" value="1"/>
</dbReference>
<accession>A0AAJ2BTU2</accession>
<dbReference type="Gene3D" id="3.30.70.270">
    <property type="match status" value="1"/>
</dbReference>
<dbReference type="EMBL" id="JAVDTL010000001">
    <property type="protein sequence ID" value="MDR6765354.1"/>
    <property type="molecule type" value="Genomic_DNA"/>
</dbReference>
<name>A0AAJ2BTU2_ACIDE</name>
<organism evidence="5 8">
    <name type="scientific">Acidovorax delafieldii</name>
    <name type="common">Pseudomonas delafieldii</name>
    <dbReference type="NCBI Taxonomy" id="47920"/>
    <lineage>
        <taxon>Bacteria</taxon>
        <taxon>Pseudomonadati</taxon>
        <taxon>Pseudomonadota</taxon>
        <taxon>Betaproteobacteria</taxon>
        <taxon>Burkholderiales</taxon>
        <taxon>Comamonadaceae</taxon>
        <taxon>Acidovorax</taxon>
    </lineage>
</organism>
<evidence type="ECO:0000256" key="3">
    <source>
        <dbReference type="SAM" id="Phobius"/>
    </source>
</evidence>
<dbReference type="PROSITE" id="PS50887">
    <property type="entry name" value="GGDEF"/>
    <property type="match status" value="1"/>
</dbReference>
<gene>
    <name evidence="5" type="ORF">J2W88_000612</name>
    <name evidence="6" type="ORF">J2W93_000613</name>
</gene>
<dbReference type="SMART" id="SM00267">
    <property type="entry name" value="GGDEF"/>
    <property type="match status" value="1"/>
</dbReference>